<feature type="transmembrane region" description="Helical" evidence="1">
    <location>
        <begin position="41"/>
        <end position="62"/>
    </location>
</feature>
<evidence type="ECO:0000313" key="3">
    <source>
        <dbReference type="Proteomes" id="UP000449209"/>
    </source>
</evidence>
<feature type="transmembrane region" description="Helical" evidence="1">
    <location>
        <begin position="272"/>
        <end position="290"/>
    </location>
</feature>
<dbReference type="OrthoDB" id="5695313at2"/>
<protein>
    <recommendedName>
        <fullName evidence="4">Glycosyltransferase RgtA/B/C/D-like domain-containing protein</fullName>
    </recommendedName>
</protein>
<feature type="transmembrane region" description="Helical" evidence="1">
    <location>
        <begin position="145"/>
        <end position="168"/>
    </location>
</feature>
<dbReference type="RefSeq" id="WP_161002956.1">
    <property type="nucleotide sequence ID" value="NZ_WEZQ01000002.1"/>
</dbReference>
<accession>A0A6N9I0V4</accession>
<name>A0A6N9I0V4_9LACO</name>
<feature type="transmembrane region" description="Helical" evidence="1">
    <location>
        <begin position="228"/>
        <end position="252"/>
    </location>
</feature>
<evidence type="ECO:0000313" key="2">
    <source>
        <dbReference type="EMBL" id="MYV16387.1"/>
    </source>
</evidence>
<evidence type="ECO:0000256" key="1">
    <source>
        <dbReference type="SAM" id="Phobius"/>
    </source>
</evidence>
<dbReference type="AlphaFoldDB" id="A0A6N9I0V4"/>
<feature type="transmembrane region" description="Helical" evidence="1">
    <location>
        <begin position="437"/>
        <end position="455"/>
    </location>
</feature>
<dbReference type="Proteomes" id="UP000449209">
    <property type="component" value="Unassembled WGS sequence"/>
</dbReference>
<dbReference type="EMBL" id="WEZQ01000002">
    <property type="protein sequence ID" value="MYV16387.1"/>
    <property type="molecule type" value="Genomic_DNA"/>
</dbReference>
<organism evidence="2 3">
    <name type="scientific">Furfurilactobacillus milii</name>
    <dbReference type="NCBI Taxonomy" id="2888272"/>
    <lineage>
        <taxon>Bacteria</taxon>
        <taxon>Bacillati</taxon>
        <taxon>Bacillota</taxon>
        <taxon>Bacilli</taxon>
        <taxon>Lactobacillales</taxon>
        <taxon>Lactobacillaceae</taxon>
        <taxon>Furfurilactobacillus</taxon>
    </lineage>
</organism>
<feature type="transmembrane region" description="Helical" evidence="1">
    <location>
        <begin position="74"/>
        <end position="94"/>
    </location>
</feature>
<sequence length="493" mass="56248">MNRLSKEINKVVLVVFSLWTTVVLFGIIHNNNLFLPNGTSVTLFLLLLLVFTIISISLFSKLRQNVISFFSHNRFAVSCLLVALVIVWQVVIVVNASTTVGFDPFHIFSSFSYPDNHYFNWYPNNLFLFFMEKSVSVNIGIKPSWWWFATVSTFLVDFSVVINCLIIFIHAKSKVWTALYIQLLFLLVFPMIIIPYSDTFVMPFVSLTVLGYVLMSEELSNKKKFVGAFIGGLAAALAYLLKPTTIILVIAILLIEFSHLNFKLNNQNLKRFFVSLIATLTFVCIVLSFGQFTKNQTTFKLNSQQAQPALHFVAMGLTGGGGYYEPDLDATENMTEKSDRNNYAKEMIKMRLKSFGFGGYLKFLILKNYNNTSDGTFGWNKEGAFIIGKIDKGEKGFIRSFLYPGGRHLGDFYFWAQVVWLALVSVLLFGYDYRDKLSIVLRLSIIGLLLYLLIFEGGRTRYLIQGMPLMLILFTLVFSSSMNRFRMLIHSLK</sequence>
<keyword evidence="1" id="KW-1133">Transmembrane helix</keyword>
<feature type="transmembrane region" description="Helical" evidence="1">
    <location>
        <begin position="175"/>
        <end position="194"/>
    </location>
</feature>
<keyword evidence="1" id="KW-0812">Transmembrane</keyword>
<gene>
    <name evidence="2" type="ORF">GB993_02470</name>
</gene>
<comment type="caution">
    <text evidence="2">The sequence shown here is derived from an EMBL/GenBank/DDBJ whole genome shotgun (WGS) entry which is preliminary data.</text>
</comment>
<feature type="transmembrane region" description="Helical" evidence="1">
    <location>
        <begin position="412"/>
        <end position="431"/>
    </location>
</feature>
<reference evidence="2 3" key="1">
    <citation type="journal article" date="2019" name="Appl. Environ. Microbiol.">
        <title>Genetic determinants of hydroxycinnamic acid metabolism in heterofermentative lactobacilli.</title>
        <authorList>
            <person name="Gaur G."/>
            <person name="Oh J.H."/>
            <person name="Filannino P."/>
            <person name="Gobbetti M."/>
            <person name="van Pijkeren J.P."/>
            <person name="Ganzle M.G."/>
        </authorList>
    </citation>
    <scope>NUCLEOTIDE SEQUENCE [LARGE SCALE GENOMIC DNA]</scope>
    <source>
        <strain evidence="2 3">C5</strain>
    </source>
</reference>
<feature type="transmembrane region" description="Helical" evidence="1">
    <location>
        <begin position="462"/>
        <end position="482"/>
    </location>
</feature>
<proteinExistence type="predicted"/>
<evidence type="ECO:0008006" key="4">
    <source>
        <dbReference type="Google" id="ProtNLM"/>
    </source>
</evidence>
<feature type="transmembrane region" description="Helical" evidence="1">
    <location>
        <begin position="12"/>
        <end position="29"/>
    </location>
</feature>
<keyword evidence="1" id="KW-0472">Membrane</keyword>